<dbReference type="GO" id="GO:0051082">
    <property type="term" value="F:unfolded protein binding"/>
    <property type="evidence" value="ECO:0007669"/>
    <property type="project" value="InterPro"/>
</dbReference>
<dbReference type="Gene3D" id="2.60.260.20">
    <property type="entry name" value="Urease metallochaperone UreE, N-terminal domain"/>
    <property type="match status" value="2"/>
</dbReference>
<dbReference type="AlphaFoldDB" id="A0AAW1WYI8"/>
<dbReference type="InterPro" id="IPR002939">
    <property type="entry name" value="DnaJ_C"/>
</dbReference>
<evidence type="ECO:0000256" key="1">
    <source>
        <dbReference type="ARBA" id="ARBA00023186"/>
    </source>
</evidence>
<evidence type="ECO:0000259" key="3">
    <source>
        <dbReference type="Pfam" id="PF01556"/>
    </source>
</evidence>
<feature type="region of interest" description="Disordered" evidence="2">
    <location>
        <begin position="70"/>
        <end position="111"/>
    </location>
</feature>
<proteinExistence type="predicted"/>
<dbReference type="CDD" id="cd10747">
    <property type="entry name" value="DnaJ_C"/>
    <property type="match status" value="1"/>
</dbReference>
<dbReference type="PANTHER" id="PTHR24078:SF522">
    <property type="entry name" value="DNAJ CHAPERONE C-TERMINAL DOMAIN-CONTAINING PROTEIN"/>
    <property type="match status" value="1"/>
</dbReference>
<evidence type="ECO:0000256" key="2">
    <source>
        <dbReference type="SAM" id="MobiDB-lite"/>
    </source>
</evidence>
<dbReference type="FunFam" id="2.60.260.20:FF:000002">
    <property type="entry name" value="Dnaj homolog subfamily b member"/>
    <property type="match status" value="1"/>
</dbReference>
<dbReference type="Proteomes" id="UP001457282">
    <property type="component" value="Unassembled WGS sequence"/>
</dbReference>
<sequence>MLGISNICKGYKSFVMKWNPHHKNEGEGKFTDSNETSKEKQEDEFIISYPTTPIGSFDHQHSIDDSLLSRRSLSRNASSRRCKTPTPRSFSRSMSRSTTPNSLSRNLSRRNPSETEILASISRNINREAEIAASINRNISRNMSQNMRQRRPSESEIPSPLPASPTPASPSPAASPSTSRSPHTSISASTSETDPTTPLSRTTSRRSTTPIVFSQSTARKKPPPVEKKLEFTLEELCHGCVKKIKISRDVINNAGIIVQEEEIVKINVQPGWRKGTKITFEGKGDEKPGYLPADIIFLIDEKRHPLYKRAGRDDLEIAVEIPLVDALGGCSFPVPLLGGEKMSLSFDNIIHHGYEKIIRGQGMPKLKEPTKRGDLRITCLVNFPTELSDEQRAEAVKILQDCSYQ</sequence>
<dbReference type="FunFam" id="2.60.260.20:FF:000006">
    <property type="entry name" value="DnaJ subfamily B member 13"/>
    <property type="match status" value="1"/>
</dbReference>
<keyword evidence="1" id="KW-0143">Chaperone</keyword>
<organism evidence="4 5">
    <name type="scientific">Rubus argutus</name>
    <name type="common">Southern blackberry</name>
    <dbReference type="NCBI Taxonomy" id="59490"/>
    <lineage>
        <taxon>Eukaryota</taxon>
        <taxon>Viridiplantae</taxon>
        <taxon>Streptophyta</taxon>
        <taxon>Embryophyta</taxon>
        <taxon>Tracheophyta</taxon>
        <taxon>Spermatophyta</taxon>
        <taxon>Magnoliopsida</taxon>
        <taxon>eudicotyledons</taxon>
        <taxon>Gunneridae</taxon>
        <taxon>Pentapetalae</taxon>
        <taxon>rosids</taxon>
        <taxon>fabids</taxon>
        <taxon>Rosales</taxon>
        <taxon>Rosaceae</taxon>
        <taxon>Rosoideae</taxon>
        <taxon>Rosoideae incertae sedis</taxon>
        <taxon>Rubus</taxon>
    </lineage>
</organism>
<dbReference type="SUPFAM" id="SSF49493">
    <property type="entry name" value="HSP40/DnaJ peptide-binding domain"/>
    <property type="match status" value="2"/>
</dbReference>
<dbReference type="GO" id="GO:0006457">
    <property type="term" value="P:protein folding"/>
    <property type="evidence" value="ECO:0007669"/>
    <property type="project" value="InterPro"/>
</dbReference>
<dbReference type="PANTHER" id="PTHR24078">
    <property type="entry name" value="DNAJ HOMOLOG SUBFAMILY C MEMBER"/>
    <property type="match status" value="1"/>
</dbReference>
<dbReference type="EMBL" id="JBEDUW010000005">
    <property type="protein sequence ID" value="KAK9929209.1"/>
    <property type="molecule type" value="Genomic_DNA"/>
</dbReference>
<dbReference type="InterPro" id="IPR051339">
    <property type="entry name" value="DnaJ_subfamily_B"/>
</dbReference>
<evidence type="ECO:0000313" key="4">
    <source>
        <dbReference type="EMBL" id="KAK9929209.1"/>
    </source>
</evidence>
<feature type="compositionally biased region" description="Polar residues" evidence="2">
    <location>
        <begin position="136"/>
        <end position="147"/>
    </location>
</feature>
<name>A0AAW1WYI8_RUBAR</name>
<dbReference type="GO" id="GO:0051087">
    <property type="term" value="F:protein-folding chaperone binding"/>
    <property type="evidence" value="ECO:0007669"/>
    <property type="project" value="TreeGrafter"/>
</dbReference>
<protein>
    <recommendedName>
        <fullName evidence="3">Chaperone DnaJ C-terminal domain-containing protein</fullName>
    </recommendedName>
</protein>
<keyword evidence="5" id="KW-1185">Reference proteome</keyword>
<feature type="region of interest" description="Disordered" evidence="2">
    <location>
        <begin position="136"/>
        <end position="224"/>
    </location>
</feature>
<feature type="domain" description="Chaperone DnaJ C-terminal" evidence="3">
    <location>
        <begin position="226"/>
        <end position="384"/>
    </location>
</feature>
<comment type="caution">
    <text evidence="4">The sequence shown here is derived from an EMBL/GenBank/DDBJ whole genome shotgun (WGS) entry which is preliminary data.</text>
</comment>
<feature type="compositionally biased region" description="Pro residues" evidence="2">
    <location>
        <begin position="159"/>
        <end position="170"/>
    </location>
</feature>
<dbReference type="Pfam" id="PF01556">
    <property type="entry name" value="DnaJ_C"/>
    <property type="match status" value="1"/>
</dbReference>
<dbReference type="GO" id="GO:0005829">
    <property type="term" value="C:cytosol"/>
    <property type="evidence" value="ECO:0007669"/>
    <property type="project" value="TreeGrafter"/>
</dbReference>
<reference evidence="4 5" key="1">
    <citation type="journal article" date="2023" name="G3 (Bethesda)">
        <title>A chromosome-length genome assembly and annotation of blackberry (Rubus argutus, cv. 'Hillquist').</title>
        <authorList>
            <person name="Bruna T."/>
            <person name="Aryal R."/>
            <person name="Dudchenko O."/>
            <person name="Sargent D.J."/>
            <person name="Mead D."/>
            <person name="Buti M."/>
            <person name="Cavallini A."/>
            <person name="Hytonen T."/>
            <person name="Andres J."/>
            <person name="Pham M."/>
            <person name="Weisz D."/>
            <person name="Mascagni F."/>
            <person name="Usai G."/>
            <person name="Natali L."/>
            <person name="Bassil N."/>
            <person name="Fernandez G.E."/>
            <person name="Lomsadze A."/>
            <person name="Armour M."/>
            <person name="Olukolu B."/>
            <person name="Poorten T."/>
            <person name="Britton C."/>
            <person name="Davik J."/>
            <person name="Ashrafi H."/>
            <person name="Aiden E.L."/>
            <person name="Borodovsky M."/>
            <person name="Worthington M."/>
        </authorList>
    </citation>
    <scope>NUCLEOTIDE SEQUENCE [LARGE SCALE GENOMIC DNA]</scope>
    <source>
        <strain evidence="4">PI 553951</strain>
    </source>
</reference>
<feature type="compositionally biased region" description="Low complexity" evidence="2">
    <location>
        <begin position="171"/>
        <end position="210"/>
    </location>
</feature>
<feature type="region of interest" description="Disordered" evidence="2">
    <location>
        <begin position="22"/>
        <end position="42"/>
    </location>
</feature>
<evidence type="ECO:0000313" key="5">
    <source>
        <dbReference type="Proteomes" id="UP001457282"/>
    </source>
</evidence>
<gene>
    <name evidence="4" type="ORF">M0R45_026315</name>
</gene>
<dbReference type="InterPro" id="IPR008971">
    <property type="entry name" value="HSP40/DnaJ_pept-bd"/>
</dbReference>
<feature type="compositionally biased region" description="Low complexity" evidence="2">
    <location>
        <begin position="84"/>
        <end position="110"/>
    </location>
</feature>
<accession>A0AAW1WYI8</accession>